<dbReference type="Gene3D" id="1.10.287.950">
    <property type="entry name" value="Methyl-accepting chemotaxis protein"/>
    <property type="match status" value="1"/>
</dbReference>
<organism evidence="1 2">
    <name type="scientific">Sphingomonas citri</name>
    <dbReference type="NCBI Taxonomy" id="2862499"/>
    <lineage>
        <taxon>Bacteria</taxon>
        <taxon>Pseudomonadati</taxon>
        <taxon>Pseudomonadota</taxon>
        <taxon>Alphaproteobacteria</taxon>
        <taxon>Sphingomonadales</taxon>
        <taxon>Sphingomonadaceae</taxon>
        <taxon>Sphingomonas</taxon>
    </lineage>
</organism>
<keyword evidence="2" id="KW-1185">Reference proteome</keyword>
<name>A0ABS7BNP6_9SPHN</name>
<comment type="caution">
    <text evidence="1">The sequence shown here is derived from an EMBL/GenBank/DDBJ whole genome shotgun (WGS) entry which is preliminary data.</text>
</comment>
<evidence type="ECO:0008006" key="3">
    <source>
        <dbReference type="Google" id="ProtNLM"/>
    </source>
</evidence>
<evidence type="ECO:0000313" key="2">
    <source>
        <dbReference type="Proteomes" id="UP000759103"/>
    </source>
</evidence>
<gene>
    <name evidence="1" type="ORF">KZ820_10715</name>
</gene>
<protein>
    <recommendedName>
        <fullName evidence="3">Methyl-accepting chemotaxis protein</fullName>
    </recommendedName>
</protein>
<dbReference type="EMBL" id="JAHXZN010000003">
    <property type="protein sequence ID" value="MBW6531206.1"/>
    <property type="molecule type" value="Genomic_DNA"/>
</dbReference>
<sequence>MLVAPITPDRDLTPIEQLVDGLNALAGGLEGRFRGVGETLAAAIDTIDRMAGALDEVQRALAPERAGAAVAELRAAAARLTALPETQRRRAEDVAELTQRTRALRALLAEMGEVMRLLGCYGMSIKIASAGEPAFFQFVAVMQAKLDGSEQQLRRFAQELERFGRIVADVQATDARLAGECAKVGAQAPAELAASADTLEAQLAAMTRMAHEVSAITRTVQGEVARVLGAIQIGDSVRQRVEHCVAVLRVIDPSAGINGERPAPPPRGAVAHVARLIAAQMRAIADDFRHESIALLDSLARLGPLAAELLALVEAQAARGAESTSEAGGDGGALLRLEQGIAALGDITARLFDTDEQSAMLAAFVEETVVDLGRGLQAIRAVTLDVQDIAINTRLLCRRHGDIGRAVAVIASEVDPCARKLERLRGTVVEQIAALGGIALGGDRAAAGGDARATLRDALAVVRAACERSDAAVAGSGDEARRIVAALEHSVEELHEQQMFISALEAASGSLHDCTQGHATLSDADKASLRDLMPWIAGLYTMAREREIHATFLLPGMTMRTSEAVAPEEDGDGLF</sequence>
<dbReference type="SUPFAM" id="SSF58104">
    <property type="entry name" value="Methyl-accepting chemotaxis protein (MCP) signaling domain"/>
    <property type="match status" value="1"/>
</dbReference>
<reference evidence="1 2" key="1">
    <citation type="submission" date="2021-07" db="EMBL/GenBank/DDBJ databases">
        <title>Sphingomonas sp.</title>
        <authorList>
            <person name="Feng G."/>
            <person name="Li J."/>
            <person name="Pan M."/>
        </authorList>
    </citation>
    <scope>NUCLEOTIDE SEQUENCE [LARGE SCALE GENOMIC DNA]</scope>
    <source>
        <strain evidence="1 2">RRHST34</strain>
    </source>
</reference>
<dbReference type="Proteomes" id="UP000759103">
    <property type="component" value="Unassembled WGS sequence"/>
</dbReference>
<accession>A0ABS7BNP6</accession>
<proteinExistence type="predicted"/>
<evidence type="ECO:0000313" key="1">
    <source>
        <dbReference type="EMBL" id="MBW6531206.1"/>
    </source>
</evidence>
<dbReference type="RefSeq" id="WP_219748629.1">
    <property type="nucleotide sequence ID" value="NZ_JAHXZN010000003.1"/>
</dbReference>